<evidence type="ECO:0000256" key="1">
    <source>
        <dbReference type="ARBA" id="ARBA00000085"/>
    </source>
</evidence>
<keyword evidence="5" id="KW-0902">Two-component regulatory system</keyword>
<name>A0A6L3ZFJ2_9FLAO</name>
<keyword evidence="4" id="KW-0418">Kinase</keyword>
<dbReference type="Gene3D" id="3.30.565.10">
    <property type="entry name" value="Histidine kinase-like ATPase, C-terminal domain"/>
    <property type="match status" value="1"/>
</dbReference>
<dbReference type="Proteomes" id="UP000484164">
    <property type="component" value="Unassembled WGS sequence"/>
</dbReference>
<proteinExistence type="predicted"/>
<dbReference type="GO" id="GO:0004673">
    <property type="term" value="F:protein histidine kinase activity"/>
    <property type="evidence" value="ECO:0007669"/>
    <property type="project" value="UniProtKB-EC"/>
</dbReference>
<reference evidence="7 8" key="1">
    <citation type="submission" date="2019-10" db="EMBL/GenBank/DDBJ databases">
        <title>Genome sequence of Phaeocystidibacter marisrubri JCM30614 (type strain).</title>
        <authorList>
            <person name="Bowman J.P."/>
        </authorList>
    </citation>
    <scope>NUCLEOTIDE SEQUENCE [LARGE SCALE GENOMIC DNA]</scope>
    <source>
        <strain evidence="7 8">JCM 30614</strain>
    </source>
</reference>
<dbReference type="Pfam" id="PF13424">
    <property type="entry name" value="TPR_12"/>
    <property type="match status" value="1"/>
</dbReference>
<keyword evidence="6" id="KW-1133">Transmembrane helix</keyword>
<dbReference type="GO" id="GO:0000160">
    <property type="term" value="P:phosphorelay signal transduction system"/>
    <property type="evidence" value="ECO:0007669"/>
    <property type="project" value="UniProtKB-KW"/>
</dbReference>
<comment type="caution">
    <text evidence="7">The sequence shown here is derived from an EMBL/GenBank/DDBJ whole genome shotgun (WGS) entry which is preliminary data.</text>
</comment>
<dbReference type="AlphaFoldDB" id="A0A6L3ZFJ2"/>
<evidence type="ECO:0000256" key="3">
    <source>
        <dbReference type="ARBA" id="ARBA00022679"/>
    </source>
</evidence>
<sequence>MESILHRLAHACLYLFLLILPYSSEGQNEQNEYVKHLRVLDSLIEQRQFDKAIQYTNTQQPSSEIIQNLFVHQRNRALLKNRQSPKSVEIECLEAHHVLHSRTDSISVYLDARILELLGHYYYQQSELFTALSYLDSASIRFKEINDYLSTIYNLNMIGTIYDLNGEKAKSVRYYHRALSEFEEHPIDSSYYFEIIIDLGNLYYHLSQYDKADELYRTVYENPALFEYPKIVADVYTNLGNVSQERGLFPESEYFYQQAFKYFTQLNDSTKMAMVLHNIGALKEETDTAEALDYYKRSLLIKQRFGDHAGMANTKYAIARLYFLNDQNSRSKELAFEAIDNTELGYDSETVSLLYELLGSIYAKEKNWQQAFLYTQKYRSLSDSIRLLDEQATIHKIEQLYHIEEQKKIINNLEKSDSQKQAQLKKSKVINYALGGATVLLIIVLVLLMSNFQQMQRTKNTLYTKNLEITAAEALMKGQEEERQRLAHELHDKVGNHITVLKNHVVTHRNGDETLLKIVQDMSAEVRNISQDLMPPVLERFGLADALEELCTRYRDQTEATIDLNIDQSEAIPMDRDEQINLYRLIQELIQVSLYHYKANYLLIEMLWNESGVWVNIEDNGVKKQRYNDGDRVLHPWKPIEHRVQFLKGDFIRSSHNQGNEYRIYIPNQKQ</sequence>
<protein>
    <recommendedName>
        <fullName evidence="2">histidine kinase</fullName>
        <ecNumber evidence="2">2.7.13.3</ecNumber>
    </recommendedName>
</protein>
<dbReference type="PANTHER" id="PTHR24421:SF10">
    <property type="entry name" value="NITRATE_NITRITE SENSOR PROTEIN NARQ"/>
    <property type="match status" value="1"/>
</dbReference>
<dbReference type="OrthoDB" id="9778366at2"/>
<dbReference type="RefSeq" id="WP_151693930.1">
    <property type="nucleotide sequence ID" value="NZ_BMGX01000001.1"/>
</dbReference>
<dbReference type="PANTHER" id="PTHR24421">
    <property type="entry name" value="NITRATE/NITRITE SENSOR PROTEIN NARX-RELATED"/>
    <property type="match status" value="1"/>
</dbReference>
<dbReference type="InterPro" id="IPR050482">
    <property type="entry name" value="Sensor_HK_TwoCompSys"/>
</dbReference>
<dbReference type="SMART" id="SM00028">
    <property type="entry name" value="TPR"/>
    <property type="match status" value="6"/>
</dbReference>
<organism evidence="7 8">
    <name type="scientific">Phaeocystidibacter marisrubri</name>
    <dbReference type="NCBI Taxonomy" id="1577780"/>
    <lineage>
        <taxon>Bacteria</taxon>
        <taxon>Pseudomonadati</taxon>
        <taxon>Bacteroidota</taxon>
        <taxon>Flavobacteriia</taxon>
        <taxon>Flavobacteriales</taxon>
        <taxon>Phaeocystidibacteraceae</taxon>
        <taxon>Phaeocystidibacter</taxon>
    </lineage>
</organism>
<feature type="transmembrane region" description="Helical" evidence="6">
    <location>
        <begin position="429"/>
        <end position="449"/>
    </location>
</feature>
<gene>
    <name evidence="7" type="ORF">F8C82_12540</name>
</gene>
<keyword evidence="3" id="KW-0808">Transferase</keyword>
<keyword evidence="8" id="KW-1185">Reference proteome</keyword>
<evidence type="ECO:0000256" key="5">
    <source>
        <dbReference type="ARBA" id="ARBA00023012"/>
    </source>
</evidence>
<dbReference type="SUPFAM" id="SSF48452">
    <property type="entry name" value="TPR-like"/>
    <property type="match status" value="2"/>
</dbReference>
<evidence type="ECO:0000256" key="2">
    <source>
        <dbReference type="ARBA" id="ARBA00012438"/>
    </source>
</evidence>
<dbReference type="SUPFAM" id="SSF55874">
    <property type="entry name" value="ATPase domain of HSP90 chaperone/DNA topoisomerase II/histidine kinase"/>
    <property type="match status" value="1"/>
</dbReference>
<dbReference type="EC" id="2.7.13.3" evidence="2"/>
<keyword evidence="6" id="KW-0472">Membrane</keyword>
<dbReference type="InterPro" id="IPR036890">
    <property type="entry name" value="HATPase_C_sf"/>
</dbReference>
<evidence type="ECO:0000256" key="6">
    <source>
        <dbReference type="SAM" id="Phobius"/>
    </source>
</evidence>
<accession>A0A6L3ZFJ2</accession>
<dbReference type="Gene3D" id="1.20.5.1930">
    <property type="match status" value="1"/>
</dbReference>
<comment type="catalytic activity">
    <reaction evidence="1">
        <text>ATP + protein L-histidine = ADP + protein N-phospho-L-histidine.</text>
        <dbReference type="EC" id="2.7.13.3"/>
    </reaction>
</comment>
<keyword evidence="6" id="KW-0812">Transmembrane</keyword>
<evidence type="ECO:0000313" key="8">
    <source>
        <dbReference type="Proteomes" id="UP000484164"/>
    </source>
</evidence>
<evidence type="ECO:0000256" key="4">
    <source>
        <dbReference type="ARBA" id="ARBA00022777"/>
    </source>
</evidence>
<dbReference type="InterPro" id="IPR019734">
    <property type="entry name" value="TPR_rpt"/>
</dbReference>
<evidence type="ECO:0000313" key="7">
    <source>
        <dbReference type="EMBL" id="KAB2816503.1"/>
    </source>
</evidence>
<dbReference type="InterPro" id="IPR011990">
    <property type="entry name" value="TPR-like_helical_dom_sf"/>
</dbReference>
<dbReference type="EMBL" id="WBVQ01000002">
    <property type="protein sequence ID" value="KAB2816503.1"/>
    <property type="molecule type" value="Genomic_DNA"/>
</dbReference>
<dbReference type="Gene3D" id="1.25.40.10">
    <property type="entry name" value="Tetratricopeptide repeat domain"/>
    <property type="match status" value="2"/>
</dbReference>